<dbReference type="RefSeq" id="XP_003139583.1">
    <property type="nucleotide sequence ID" value="XM_003139535.1"/>
</dbReference>
<dbReference type="CTD" id="9941398"/>
<accession>A0A1S0U3B8</accession>
<dbReference type="GeneID" id="9941398"/>
<protein>
    <submittedName>
        <fullName evidence="2">Uncharacterized protein</fullName>
    </submittedName>
</protein>
<evidence type="ECO:0000313" key="2">
    <source>
        <dbReference type="EMBL" id="EFO24484.1"/>
    </source>
</evidence>
<dbReference type="AlphaFoldDB" id="A0A1S0U3B8"/>
<feature type="compositionally biased region" description="Basic residues" evidence="1">
    <location>
        <begin position="10"/>
        <end position="20"/>
    </location>
</feature>
<name>A0A1S0U3B8_LOALO</name>
<sequence>MPAKHMSTTHPHKHTRTHTHTHTHAHIHTHTHTYTYIHTHTHTHTHYTHTHTHIHTHHHTNKLDDPQATTATAITQGKKGAVQLANVQPPPIIDRRVLGRQIFSATINTLSPTSLHLGWGHLPSAPLSGDCRPLLPGKHYGDGIVTCMHVGTGHTHTYTHIQTNLHVTNDGHIVEIQL</sequence>
<dbReference type="EMBL" id="JH712115">
    <property type="protein sequence ID" value="EFO24484.1"/>
    <property type="molecule type" value="Genomic_DNA"/>
</dbReference>
<proteinExistence type="predicted"/>
<reference evidence="2" key="1">
    <citation type="submission" date="2012-04" db="EMBL/GenBank/DDBJ databases">
        <title>The Genome Sequence of Loa loa.</title>
        <authorList>
            <consortium name="The Broad Institute Genome Sequencing Platform"/>
            <consortium name="Broad Institute Genome Sequencing Center for Infectious Disease"/>
            <person name="Nutman T.B."/>
            <person name="Fink D.L."/>
            <person name="Russ C."/>
            <person name="Young S."/>
            <person name="Zeng Q."/>
            <person name="Gargeya S."/>
            <person name="Alvarado L."/>
            <person name="Berlin A."/>
            <person name="Chapman S.B."/>
            <person name="Chen Z."/>
            <person name="Freedman E."/>
            <person name="Gellesch M."/>
            <person name="Goldberg J."/>
            <person name="Griggs A."/>
            <person name="Gujja S."/>
            <person name="Heilman E.R."/>
            <person name="Heiman D."/>
            <person name="Howarth C."/>
            <person name="Mehta T."/>
            <person name="Neiman D."/>
            <person name="Pearson M."/>
            <person name="Roberts A."/>
            <person name="Saif S."/>
            <person name="Shea T."/>
            <person name="Shenoy N."/>
            <person name="Sisk P."/>
            <person name="Stolte C."/>
            <person name="Sykes S."/>
            <person name="White J."/>
            <person name="Yandava C."/>
            <person name="Haas B."/>
            <person name="Henn M.R."/>
            <person name="Nusbaum C."/>
            <person name="Birren B."/>
        </authorList>
    </citation>
    <scope>NUCLEOTIDE SEQUENCE [LARGE SCALE GENOMIC DNA]</scope>
</reference>
<gene>
    <name evidence="2" type="ORF">LOAG_03998</name>
</gene>
<dbReference type="KEGG" id="loa:LOAG_03998"/>
<evidence type="ECO:0000256" key="1">
    <source>
        <dbReference type="SAM" id="MobiDB-lite"/>
    </source>
</evidence>
<dbReference type="InParanoid" id="A0A1S0U3B8"/>
<organism evidence="2">
    <name type="scientific">Loa loa</name>
    <name type="common">Eye worm</name>
    <name type="synonym">Filaria loa</name>
    <dbReference type="NCBI Taxonomy" id="7209"/>
    <lineage>
        <taxon>Eukaryota</taxon>
        <taxon>Metazoa</taxon>
        <taxon>Ecdysozoa</taxon>
        <taxon>Nematoda</taxon>
        <taxon>Chromadorea</taxon>
        <taxon>Rhabditida</taxon>
        <taxon>Spirurina</taxon>
        <taxon>Spiruromorpha</taxon>
        <taxon>Filarioidea</taxon>
        <taxon>Onchocercidae</taxon>
        <taxon>Loa</taxon>
    </lineage>
</organism>
<feature type="region of interest" description="Disordered" evidence="1">
    <location>
        <begin position="1"/>
        <end position="20"/>
    </location>
</feature>